<dbReference type="InterPro" id="IPR002110">
    <property type="entry name" value="Ankyrin_rpt"/>
</dbReference>
<dbReference type="SMART" id="SM00248">
    <property type="entry name" value="ANK"/>
    <property type="match status" value="1"/>
</dbReference>
<dbReference type="Proteomes" id="UP000673691">
    <property type="component" value="Unassembled WGS sequence"/>
</dbReference>
<feature type="repeat" description="ANK" evidence="1">
    <location>
        <begin position="150"/>
        <end position="172"/>
    </location>
</feature>
<protein>
    <submittedName>
        <fullName evidence="2">Uncharacterized protein</fullName>
    </submittedName>
</protein>
<dbReference type="OrthoDB" id="539213at2759"/>
<comment type="caution">
    <text evidence="2">The sequence shown here is derived from an EMBL/GenBank/DDBJ whole genome shotgun (WGS) entry which is preliminary data.</text>
</comment>
<proteinExistence type="predicted"/>
<dbReference type="PROSITE" id="PS50297">
    <property type="entry name" value="ANK_REP_REGION"/>
    <property type="match status" value="1"/>
</dbReference>
<evidence type="ECO:0000313" key="2">
    <source>
        <dbReference type="EMBL" id="KAG5458001.1"/>
    </source>
</evidence>
<gene>
    <name evidence="2" type="ORF">BJ554DRAFT_1868</name>
</gene>
<accession>A0A8H8DH54</accession>
<feature type="non-terminal residue" evidence="2">
    <location>
        <position position="248"/>
    </location>
</feature>
<evidence type="ECO:0000313" key="3">
    <source>
        <dbReference type="Proteomes" id="UP000673691"/>
    </source>
</evidence>
<name>A0A8H8DH54_9FUNG</name>
<sequence length="248" mass="27359">MLITTCSRRRTLHCFESWSQAVQRDEADGVTLDNRKNGVRRNSTQGWKRSQVMETGVQVWVGYMRNRHPGATARFRGLWWRAYAKGCGRRSSCDFASTERKMPKKPTTAQPAWAPVVALLKKDAPVDEIRKALLAAVPAGLPAAANPNRSGETLLHYAARAHRVDVLRLLVEEFSGNVNAANNHGDSFLPSPLRTLLQSEPAFRFGAAQVFGLTPFHAHAGCLGRQAIHEGIDDLDTTNYLLSAGADQ</sequence>
<dbReference type="AlphaFoldDB" id="A0A8H8DH54"/>
<dbReference type="Pfam" id="PF00023">
    <property type="entry name" value="Ank"/>
    <property type="match status" value="1"/>
</dbReference>
<dbReference type="EMBL" id="JAEFCI010009138">
    <property type="protein sequence ID" value="KAG5458001.1"/>
    <property type="molecule type" value="Genomic_DNA"/>
</dbReference>
<keyword evidence="1" id="KW-0040">ANK repeat</keyword>
<dbReference type="SUPFAM" id="SSF48403">
    <property type="entry name" value="Ankyrin repeat"/>
    <property type="match status" value="1"/>
</dbReference>
<dbReference type="InterPro" id="IPR036770">
    <property type="entry name" value="Ankyrin_rpt-contain_sf"/>
</dbReference>
<evidence type="ECO:0000256" key="1">
    <source>
        <dbReference type="PROSITE-ProRule" id="PRU00023"/>
    </source>
</evidence>
<organism evidence="2 3">
    <name type="scientific">Olpidium bornovanus</name>
    <dbReference type="NCBI Taxonomy" id="278681"/>
    <lineage>
        <taxon>Eukaryota</taxon>
        <taxon>Fungi</taxon>
        <taxon>Fungi incertae sedis</taxon>
        <taxon>Olpidiomycota</taxon>
        <taxon>Olpidiomycotina</taxon>
        <taxon>Olpidiomycetes</taxon>
        <taxon>Olpidiales</taxon>
        <taxon>Olpidiaceae</taxon>
        <taxon>Olpidium</taxon>
    </lineage>
</organism>
<keyword evidence="3" id="KW-1185">Reference proteome</keyword>
<dbReference type="Gene3D" id="1.25.40.20">
    <property type="entry name" value="Ankyrin repeat-containing domain"/>
    <property type="match status" value="1"/>
</dbReference>
<reference evidence="2 3" key="1">
    <citation type="journal article" name="Sci. Rep.">
        <title>Genome-scale phylogenetic analyses confirm Olpidium as the closest living zoosporic fungus to the non-flagellated, terrestrial fungi.</title>
        <authorList>
            <person name="Chang Y."/>
            <person name="Rochon D."/>
            <person name="Sekimoto S."/>
            <person name="Wang Y."/>
            <person name="Chovatia M."/>
            <person name="Sandor L."/>
            <person name="Salamov A."/>
            <person name="Grigoriev I.V."/>
            <person name="Stajich J.E."/>
            <person name="Spatafora J.W."/>
        </authorList>
    </citation>
    <scope>NUCLEOTIDE SEQUENCE [LARGE SCALE GENOMIC DNA]</scope>
    <source>
        <strain evidence="2">S191</strain>
    </source>
</reference>
<dbReference type="PROSITE" id="PS50088">
    <property type="entry name" value="ANK_REPEAT"/>
    <property type="match status" value="1"/>
</dbReference>